<sequence length="126" mass="14484">MKYISIEYVLKLHKKLITATGGSSELRDIELLKSSIENSKSTFNGEDLYPTLEDKCANICYSMINNHSFVDGNKRIGIYVMLILLEYNGIKLKFTQNELINLGLGIAKGDFKQEYIILWIKNHYTK</sequence>
<dbReference type="Gene3D" id="1.20.120.1870">
    <property type="entry name" value="Fic/DOC protein, Fido domain"/>
    <property type="match status" value="1"/>
</dbReference>
<name>R4K7R1_CLOPA</name>
<dbReference type="RefSeq" id="WP_015616863.1">
    <property type="nucleotide sequence ID" value="NC_021182.1"/>
</dbReference>
<dbReference type="GO" id="GO:0016301">
    <property type="term" value="F:kinase activity"/>
    <property type="evidence" value="ECO:0007669"/>
    <property type="project" value="InterPro"/>
</dbReference>
<evidence type="ECO:0000313" key="3">
    <source>
        <dbReference type="Proteomes" id="UP000013523"/>
    </source>
</evidence>
<dbReference type="Pfam" id="PF02661">
    <property type="entry name" value="Fic"/>
    <property type="match status" value="1"/>
</dbReference>
<dbReference type="InterPro" id="IPR053737">
    <property type="entry name" value="Type_II_TA_Toxin"/>
</dbReference>
<dbReference type="eggNOG" id="COG3654">
    <property type="taxonomic scope" value="Bacteria"/>
</dbReference>
<dbReference type="PROSITE" id="PS51459">
    <property type="entry name" value="FIDO"/>
    <property type="match status" value="1"/>
</dbReference>
<dbReference type="PANTHER" id="PTHR39426">
    <property type="entry name" value="HOMOLOGY TO DEATH-ON-CURING PROTEIN OF PHAGE P1"/>
    <property type="match status" value="1"/>
</dbReference>
<organism evidence="2 3">
    <name type="scientific">Clostridium pasteurianum BC1</name>
    <dbReference type="NCBI Taxonomy" id="86416"/>
    <lineage>
        <taxon>Bacteria</taxon>
        <taxon>Bacillati</taxon>
        <taxon>Bacillota</taxon>
        <taxon>Clostridia</taxon>
        <taxon>Eubacteriales</taxon>
        <taxon>Clostridiaceae</taxon>
        <taxon>Clostridium</taxon>
    </lineage>
</organism>
<dbReference type="AlphaFoldDB" id="R4K7R1"/>
<evidence type="ECO:0000259" key="1">
    <source>
        <dbReference type="PROSITE" id="PS51459"/>
    </source>
</evidence>
<dbReference type="STRING" id="86416.Clopa_3821"/>
<evidence type="ECO:0000313" key="2">
    <source>
        <dbReference type="EMBL" id="AGK98583.1"/>
    </source>
</evidence>
<dbReference type="NCBIfam" id="TIGR01550">
    <property type="entry name" value="DOC_P1"/>
    <property type="match status" value="1"/>
</dbReference>
<dbReference type="PATRIC" id="fig|86416.3.peg.3816"/>
<reference evidence="2 3" key="1">
    <citation type="submission" date="2012-01" db="EMBL/GenBank/DDBJ databases">
        <title>Complete sequence of chromosome of Clostridium pasteurianum BC1.</title>
        <authorList>
            <consortium name="US DOE Joint Genome Institute"/>
            <person name="Lucas S."/>
            <person name="Han J."/>
            <person name="Lapidus A."/>
            <person name="Cheng J.-F."/>
            <person name="Goodwin L."/>
            <person name="Pitluck S."/>
            <person name="Peters L."/>
            <person name="Mikhailova N."/>
            <person name="Teshima H."/>
            <person name="Detter J.C."/>
            <person name="Han C."/>
            <person name="Tapia R."/>
            <person name="Land M."/>
            <person name="Hauser L."/>
            <person name="Kyrpides N."/>
            <person name="Ivanova N."/>
            <person name="Pagani I."/>
            <person name="Dunn J."/>
            <person name="Taghavi S."/>
            <person name="Francis A."/>
            <person name="van der Lelie D."/>
            <person name="Woyke T."/>
        </authorList>
    </citation>
    <scope>NUCLEOTIDE SEQUENCE [LARGE SCALE GENOMIC DNA]</scope>
    <source>
        <strain evidence="2 3">BC1</strain>
    </source>
</reference>
<protein>
    <submittedName>
        <fullName evidence="2">Death-on-curing family protein</fullName>
    </submittedName>
</protein>
<dbReference type="KEGG" id="cpas:Clopa_3821"/>
<dbReference type="PANTHER" id="PTHR39426:SF1">
    <property type="entry name" value="HOMOLOGY TO DEATH-ON-CURING PROTEIN OF PHAGE P1"/>
    <property type="match status" value="1"/>
</dbReference>
<dbReference type="InterPro" id="IPR036597">
    <property type="entry name" value="Fido-like_dom_sf"/>
</dbReference>
<dbReference type="SUPFAM" id="SSF140931">
    <property type="entry name" value="Fic-like"/>
    <property type="match status" value="1"/>
</dbReference>
<dbReference type="InterPro" id="IPR003812">
    <property type="entry name" value="Fido"/>
</dbReference>
<keyword evidence="3" id="KW-1185">Reference proteome</keyword>
<gene>
    <name evidence="2" type="ORF">Clopa_3821</name>
</gene>
<dbReference type="InterPro" id="IPR006440">
    <property type="entry name" value="Doc"/>
</dbReference>
<dbReference type="OrthoDB" id="9802752at2"/>
<feature type="domain" description="Fido" evidence="1">
    <location>
        <begin position="4"/>
        <end position="122"/>
    </location>
</feature>
<proteinExistence type="predicted"/>
<dbReference type="Proteomes" id="UP000013523">
    <property type="component" value="Chromosome"/>
</dbReference>
<dbReference type="HOGENOM" id="CLU_115697_4_1_9"/>
<dbReference type="EMBL" id="CP003261">
    <property type="protein sequence ID" value="AGK98583.1"/>
    <property type="molecule type" value="Genomic_DNA"/>
</dbReference>
<accession>R4K7R1</accession>